<accession>A0A443IK76</accession>
<reference evidence="1 2" key="2">
    <citation type="submission" date="2019-01" db="EMBL/GenBank/DDBJ databases">
        <authorList>
            <person name="Li Y."/>
        </authorList>
    </citation>
    <scope>NUCLEOTIDE SEQUENCE [LARGE SCALE GENOMIC DNA]</scope>
    <source>
        <strain evidence="1 2">2D-5</strain>
    </source>
</reference>
<gene>
    <name evidence="1" type="ORF">D2T33_20015</name>
</gene>
<proteinExistence type="predicted"/>
<dbReference type="AlphaFoldDB" id="A0A443IK76"/>
<dbReference type="Proteomes" id="UP000285710">
    <property type="component" value="Unassembled WGS sequence"/>
</dbReference>
<evidence type="ECO:0000313" key="1">
    <source>
        <dbReference type="EMBL" id="RWR05303.1"/>
    </source>
</evidence>
<keyword evidence="2" id="KW-1185">Reference proteome</keyword>
<evidence type="ECO:0000313" key="2">
    <source>
        <dbReference type="Proteomes" id="UP000285710"/>
    </source>
</evidence>
<comment type="caution">
    <text evidence="1">The sequence shown here is derived from an EMBL/GenBank/DDBJ whole genome shotgun (WGS) entry which is preliminary data.</text>
</comment>
<dbReference type="RefSeq" id="WP_128270935.1">
    <property type="nucleotide sequence ID" value="NZ_SAUW01000038.1"/>
</dbReference>
<reference evidence="1 2" key="1">
    <citation type="submission" date="2019-01" db="EMBL/GenBank/DDBJ databases">
        <title>Sinorhodobacter populi sp. nov. isolated from the symptomatic bark tissue of Populus euramericana canker.</title>
        <authorList>
            <person name="Xu G."/>
        </authorList>
    </citation>
    <scope>NUCLEOTIDE SEQUENCE [LARGE SCALE GENOMIC DNA]</scope>
    <source>
        <strain evidence="1 2">2D-5</strain>
    </source>
</reference>
<dbReference type="EMBL" id="SAUW01000038">
    <property type="protein sequence ID" value="RWR05303.1"/>
    <property type="molecule type" value="Genomic_DNA"/>
</dbReference>
<organism evidence="1 2">
    <name type="scientific">Paenirhodobacter populi</name>
    <dbReference type="NCBI Taxonomy" id="2306993"/>
    <lineage>
        <taxon>Bacteria</taxon>
        <taxon>Pseudomonadati</taxon>
        <taxon>Pseudomonadota</taxon>
        <taxon>Alphaproteobacteria</taxon>
        <taxon>Rhodobacterales</taxon>
        <taxon>Rhodobacter group</taxon>
        <taxon>Paenirhodobacter</taxon>
    </lineage>
</organism>
<name>A0A443IK76_9RHOB</name>
<protein>
    <submittedName>
        <fullName evidence="1">Uncharacterized protein</fullName>
    </submittedName>
</protein>
<sequence>MADDRGLSKASLTGQPLDVVCQRLSEALAPANGDADRIRESIDQAMIEVLGEEAFDPRRLDDETIQRILGEYLSQAVFQEVVEEVGGSWANGTATSTPEAEGALLETIRAVVEVNLGPKLEGKSNIAQKDIREFMRETINEVWATWEEYGE</sequence>